<proteinExistence type="predicted"/>
<dbReference type="InterPro" id="IPR009057">
    <property type="entry name" value="Homeodomain-like_sf"/>
</dbReference>
<dbReference type="Proteomes" id="UP001500266">
    <property type="component" value="Unassembled WGS sequence"/>
</dbReference>
<dbReference type="Gene3D" id="1.10.357.10">
    <property type="entry name" value="Tetracycline Repressor, domain 2"/>
    <property type="match status" value="1"/>
</dbReference>
<dbReference type="InterPro" id="IPR041347">
    <property type="entry name" value="MftR_C"/>
</dbReference>
<sequence>MPARHEIHWRDALRECHTSLMTATAPQARPAGPQVRPARPEPLGRRERKKRQTRQALVDAAFRLFAEKGFDATTVDEIAEAVEVSSRTFFRYFASKEDVALTFQEEQHHAIMRMVAERYTDEPIMTALRRIAVDATRAAERGELGFDPARFRCLLDLTAGSATLMAGSLELAQKKQAEMTRLVAERMGADPAVDVRPHVVAAAAVSAFRAAAEAMRSPEMGYERMSDAVDDAFAVLEQGLNFPPGRP</sequence>
<keyword evidence="2 4" id="KW-0238">DNA-binding</keyword>
<reference evidence="8" key="1">
    <citation type="journal article" date="2019" name="Int. J. Syst. Evol. Microbiol.">
        <title>The Global Catalogue of Microorganisms (GCM) 10K type strain sequencing project: providing services to taxonomists for standard genome sequencing and annotation.</title>
        <authorList>
            <consortium name="The Broad Institute Genomics Platform"/>
            <consortium name="The Broad Institute Genome Sequencing Center for Infectious Disease"/>
            <person name="Wu L."/>
            <person name="Ma J."/>
        </authorList>
    </citation>
    <scope>NUCLEOTIDE SEQUENCE [LARGE SCALE GENOMIC DNA]</scope>
    <source>
        <strain evidence="8">JCM 17316</strain>
    </source>
</reference>
<evidence type="ECO:0000256" key="3">
    <source>
        <dbReference type="ARBA" id="ARBA00023163"/>
    </source>
</evidence>
<dbReference type="InterPro" id="IPR050109">
    <property type="entry name" value="HTH-type_TetR-like_transc_reg"/>
</dbReference>
<dbReference type="Gene3D" id="1.10.10.60">
    <property type="entry name" value="Homeodomain-like"/>
    <property type="match status" value="1"/>
</dbReference>
<dbReference type="PROSITE" id="PS50977">
    <property type="entry name" value="HTH_TETR_2"/>
    <property type="match status" value="1"/>
</dbReference>
<keyword evidence="3" id="KW-0804">Transcription</keyword>
<feature type="region of interest" description="Disordered" evidence="5">
    <location>
        <begin position="23"/>
        <end position="52"/>
    </location>
</feature>
<dbReference type="EMBL" id="BAABDO010000002">
    <property type="protein sequence ID" value="GAA4127535.1"/>
    <property type="molecule type" value="Genomic_DNA"/>
</dbReference>
<dbReference type="PANTHER" id="PTHR30055:SF238">
    <property type="entry name" value="MYCOFACTOCIN BIOSYNTHESIS TRANSCRIPTIONAL REGULATOR MFTR-RELATED"/>
    <property type="match status" value="1"/>
</dbReference>
<evidence type="ECO:0000256" key="1">
    <source>
        <dbReference type="ARBA" id="ARBA00023015"/>
    </source>
</evidence>
<accession>A0ABP7XZM5</accession>
<dbReference type="Pfam" id="PF17754">
    <property type="entry name" value="TetR_C_14"/>
    <property type="match status" value="1"/>
</dbReference>
<dbReference type="InterPro" id="IPR023772">
    <property type="entry name" value="DNA-bd_HTH_TetR-type_CS"/>
</dbReference>
<evidence type="ECO:0000256" key="5">
    <source>
        <dbReference type="SAM" id="MobiDB-lite"/>
    </source>
</evidence>
<name>A0ABP7XZM5_9ACTN</name>
<protein>
    <submittedName>
        <fullName evidence="7">TetR family transcriptional regulator</fullName>
    </submittedName>
</protein>
<evidence type="ECO:0000313" key="7">
    <source>
        <dbReference type="EMBL" id="GAA4127535.1"/>
    </source>
</evidence>
<dbReference type="PROSITE" id="PS01081">
    <property type="entry name" value="HTH_TETR_1"/>
    <property type="match status" value="1"/>
</dbReference>
<comment type="caution">
    <text evidence="7">The sequence shown here is derived from an EMBL/GenBank/DDBJ whole genome shotgun (WGS) entry which is preliminary data.</text>
</comment>
<dbReference type="InterPro" id="IPR001647">
    <property type="entry name" value="HTH_TetR"/>
</dbReference>
<organism evidence="7 8">
    <name type="scientific">Actinomadura keratinilytica</name>
    <dbReference type="NCBI Taxonomy" id="547461"/>
    <lineage>
        <taxon>Bacteria</taxon>
        <taxon>Bacillati</taxon>
        <taxon>Actinomycetota</taxon>
        <taxon>Actinomycetes</taxon>
        <taxon>Streptosporangiales</taxon>
        <taxon>Thermomonosporaceae</taxon>
        <taxon>Actinomadura</taxon>
    </lineage>
</organism>
<evidence type="ECO:0000313" key="8">
    <source>
        <dbReference type="Proteomes" id="UP001500266"/>
    </source>
</evidence>
<evidence type="ECO:0000256" key="2">
    <source>
        <dbReference type="ARBA" id="ARBA00023125"/>
    </source>
</evidence>
<dbReference type="SUPFAM" id="SSF46689">
    <property type="entry name" value="Homeodomain-like"/>
    <property type="match status" value="1"/>
</dbReference>
<feature type="domain" description="HTH tetR-type" evidence="6">
    <location>
        <begin position="51"/>
        <end position="111"/>
    </location>
</feature>
<keyword evidence="8" id="KW-1185">Reference proteome</keyword>
<dbReference type="Pfam" id="PF00440">
    <property type="entry name" value="TetR_N"/>
    <property type="match status" value="1"/>
</dbReference>
<dbReference type="PANTHER" id="PTHR30055">
    <property type="entry name" value="HTH-TYPE TRANSCRIPTIONAL REGULATOR RUTR"/>
    <property type="match status" value="1"/>
</dbReference>
<evidence type="ECO:0000256" key="4">
    <source>
        <dbReference type="PROSITE-ProRule" id="PRU00335"/>
    </source>
</evidence>
<evidence type="ECO:0000259" key="6">
    <source>
        <dbReference type="PROSITE" id="PS50977"/>
    </source>
</evidence>
<feature type="DNA-binding region" description="H-T-H motif" evidence="4">
    <location>
        <begin position="74"/>
        <end position="93"/>
    </location>
</feature>
<gene>
    <name evidence="7" type="ORF">GCM10022416_02290</name>
</gene>
<keyword evidence="1" id="KW-0805">Transcription regulation</keyword>
<dbReference type="PRINTS" id="PR00455">
    <property type="entry name" value="HTHTETR"/>
</dbReference>